<protein>
    <recommendedName>
        <fullName evidence="3">Phosphohistidine phosphatase SixA</fullName>
    </recommendedName>
</protein>
<sequence>MKAKHPKTKLVKLIIVRHGEYGSDGRLTEFGREQINRLAKLIAKRIKRHTKKIMVASPAKRTLETADILKEHLNIAFTAEEFLQTDSGVLSEHKGLLAIEFLSKSVAQLVIFVTHYEYGIYFPSVLASRYLGTCIATRELSRGAARIICCKSGSMEDIGGR</sequence>
<dbReference type="SUPFAM" id="SSF53254">
    <property type="entry name" value="Phosphoglycerate mutase-like"/>
    <property type="match status" value="1"/>
</dbReference>
<dbReference type="Pfam" id="PF00300">
    <property type="entry name" value="His_Phos_1"/>
    <property type="match status" value="1"/>
</dbReference>
<gene>
    <name evidence="1" type="ORF">A2928_02175</name>
</gene>
<dbReference type="Proteomes" id="UP000176221">
    <property type="component" value="Unassembled WGS sequence"/>
</dbReference>
<dbReference type="InterPro" id="IPR029033">
    <property type="entry name" value="His_PPase_superfam"/>
</dbReference>
<dbReference type="AlphaFoldDB" id="A0A1G2N712"/>
<evidence type="ECO:0008006" key="3">
    <source>
        <dbReference type="Google" id="ProtNLM"/>
    </source>
</evidence>
<accession>A0A1G2N712</accession>
<evidence type="ECO:0000313" key="1">
    <source>
        <dbReference type="EMBL" id="OHA31904.1"/>
    </source>
</evidence>
<proteinExistence type="predicted"/>
<name>A0A1G2N712_9BACT</name>
<dbReference type="EMBL" id="MHRX01000057">
    <property type="protein sequence ID" value="OHA31904.1"/>
    <property type="molecule type" value="Genomic_DNA"/>
</dbReference>
<comment type="caution">
    <text evidence="1">The sequence shown here is derived from an EMBL/GenBank/DDBJ whole genome shotgun (WGS) entry which is preliminary data.</text>
</comment>
<dbReference type="STRING" id="1802319.A2928_02175"/>
<dbReference type="Gene3D" id="3.40.50.1240">
    <property type="entry name" value="Phosphoglycerate mutase-like"/>
    <property type="match status" value="1"/>
</dbReference>
<evidence type="ECO:0000313" key="2">
    <source>
        <dbReference type="Proteomes" id="UP000176221"/>
    </source>
</evidence>
<dbReference type="CDD" id="cd07067">
    <property type="entry name" value="HP_PGM_like"/>
    <property type="match status" value="1"/>
</dbReference>
<organism evidence="1 2">
    <name type="scientific">Candidatus Taylorbacteria bacterium RIFCSPLOWO2_01_FULL_45_15b</name>
    <dbReference type="NCBI Taxonomy" id="1802319"/>
    <lineage>
        <taxon>Bacteria</taxon>
        <taxon>Candidatus Tayloriibacteriota</taxon>
    </lineage>
</organism>
<dbReference type="InterPro" id="IPR013078">
    <property type="entry name" value="His_Pase_superF_clade-1"/>
</dbReference>
<reference evidence="1 2" key="1">
    <citation type="journal article" date="2016" name="Nat. Commun.">
        <title>Thousands of microbial genomes shed light on interconnected biogeochemical processes in an aquifer system.</title>
        <authorList>
            <person name="Anantharaman K."/>
            <person name="Brown C.T."/>
            <person name="Hug L.A."/>
            <person name="Sharon I."/>
            <person name="Castelle C.J."/>
            <person name="Probst A.J."/>
            <person name="Thomas B.C."/>
            <person name="Singh A."/>
            <person name="Wilkins M.J."/>
            <person name="Karaoz U."/>
            <person name="Brodie E.L."/>
            <person name="Williams K.H."/>
            <person name="Hubbard S.S."/>
            <person name="Banfield J.F."/>
        </authorList>
    </citation>
    <scope>NUCLEOTIDE SEQUENCE [LARGE SCALE GENOMIC DNA]</scope>
</reference>